<sequence>MRLAYLLPIAALAATSCTGYQLGGAKPTALREVKNICVPMFRNDTLHPRAEALATSSTTDAIVLDGTYRITNRDKADAVLEGTVHTIDYMAIRSTRLDTLRPEELQNTVTLTWKLVDVTDSKKVLASGLSTGSSRFFVDSNLQTSRNNALPDALQRASDSLVSRIANGF</sequence>
<comment type="caution">
    <text evidence="1">The sequence shown here is derived from an EMBL/GenBank/DDBJ whole genome shotgun (WGS) entry which is preliminary data.</text>
</comment>
<evidence type="ECO:0000313" key="2">
    <source>
        <dbReference type="Proteomes" id="UP001165653"/>
    </source>
</evidence>
<dbReference type="RefSeq" id="WP_264515296.1">
    <property type="nucleotide sequence ID" value="NZ_JAPDDR010000010.1"/>
</dbReference>
<keyword evidence="2" id="KW-1185">Reference proteome</keyword>
<proteinExistence type="predicted"/>
<protein>
    <submittedName>
        <fullName evidence="1">LPS assembly lipoprotein LptE</fullName>
    </submittedName>
</protein>
<dbReference type="Proteomes" id="UP001165653">
    <property type="component" value="Unassembled WGS sequence"/>
</dbReference>
<dbReference type="EMBL" id="JAPDDR010000010">
    <property type="protein sequence ID" value="MCW1915740.1"/>
    <property type="molecule type" value="Genomic_DNA"/>
</dbReference>
<organism evidence="1 2">
    <name type="scientific">Luteolibacter rhizosphaerae</name>
    <dbReference type="NCBI Taxonomy" id="2989719"/>
    <lineage>
        <taxon>Bacteria</taxon>
        <taxon>Pseudomonadati</taxon>
        <taxon>Verrucomicrobiota</taxon>
        <taxon>Verrucomicrobiia</taxon>
        <taxon>Verrucomicrobiales</taxon>
        <taxon>Verrucomicrobiaceae</taxon>
        <taxon>Luteolibacter</taxon>
    </lineage>
</organism>
<reference evidence="1" key="1">
    <citation type="submission" date="2022-10" db="EMBL/GenBank/DDBJ databases">
        <title>Luteolibacter sp. GHJ8, whole genome shotgun sequencing project.</title>
        <authorList>
            <person name="Zhao G."/>
            <person name="Shen L."/>
        </authorList>
    </citation>
    <scope>NUCLEOTIDE SEQUENCE</scope>
    <source>
        <strain evidence="1">GHJ8</strain>
    </source>
</reference>
<gene>
    <name evidence="1" type="primary">lptE</name>
    <name evidence="1" type="ORF">OJ996_19290</name>
</gene>
<dbReference type="InterPro" id="IPR007485">
    <property type="entry name" value="LPS_assembly_LptE"/>
</dbReference>
<name>A0ABT3G969_9BACT</name>
<dbReference type="Pfam" id="PF04390">
    <property type="entry name" value="LptE"/>
    <property type="match status" value="1"/>
</dbReference>
<evidence type="ECO:0000313" key="1">
    <source>
        <dbReference type="EMBL" id="MCW1915740.1"/>
    </source>
</evidence>
<accession>A0ABT3G969</accession>
<dbReference type="PROSITE" id="PS51257">
    <property type="entry name" value="PROKAR_LIPOPROTEIN"/>
    <property type="match status" value="1"/>
</dbReference>
<keyword evidence="1" id="KW-0449">Lipoprotein</keyword>